<evidence type="ECO:0000313" key="2">
    <source>
        <dbReference type="EMBL" id="VEL44275.1"/>
    </source>
</evidence>
<sequence>MYAYTYIKYTHTHTQTYCESATVWANRANIYLLLLILVQNDSASLLRFGVNNQLVHVAPPDRLERLVRALVTDRLCVCWSVGLPRQCPILTRDGVVCVSLILAKVNQEDKAEMESLRDSSSFFARCGRQPHTHTRTRPTTSRHFASL</sequence>
<gene>
    <name evidence="2" type="ORF">PXEA_LOCUS37715</name>
</gene>
<feature type="region of interest" description="Disordered" evidence="1">
    <location>
        <begin position="128"/>
        <end position="147"/>
    </location>
</feature>
<name>A0A448XT05_9PLAT</name>
<comment type="caution">
    <text evidence="2">The sequence shown here is derived from an EMBL/GenBank/DDBJ whole genome shotgun (WGS) entry which is preliminary data.</text>
</comment>
<dbReference type="Proteomes" id="UP000784294">
    <property type="component" value="Unassembled WGS sequence"/>
</dbReference>
<accession>A0A448XT05</accession>
<keyword evidence="3" id="KW-1185">Reference proteome</keyword>
<reference evidence="2" key="1">
    <citation type="submission" date="2018-11" db="EMBL/GenBank/DDBJ databases">
        <authorList>
            <consortium name="Pathogen Informatics"/>
        </authorList>
    </citation>
    <scope>NUCLEOTIDE SEQUENCE</scope>
</reference>
<dbReference type="EMBL" id="CAAALY010293274">
    <property type="protein sequence ID" value="VEL44275.1"/>
    <property type="molecule type" value="Genomic_DNA"/>
</dbReference>
<organism evidence="2 3">
    <name type="scientific">Protopolystoma xenopodis</name>
    <dbReference type="NCBI Taxonomy" id="117903"/>
    <lineage>
        <taxon>Eukaryota</taxon>
        <taxon>Metazoa</taxon>
        <taxon>Spiralia</taxon>
        <taxon>Lophotrochozoa</taxon>
        <taxon>Platyhelminthes</taxon>
        <taxon>Monogenea</taxon>
        <taxon>Polyopisthocotylea</taxon>
        <taxon>Polystomatidea</taxon>
        <taxon>Polystomatidae</taxon>
        <taxon>Protopolystoma</taxon>
    </lineage>
</organism>
<dbReference type="AlphaFoldDB" id="A0A448XT05"/>
<evidence type="ECO:0000256" key="1">
    <source>
        <dbReference type="SAM" id="MobiDB-lite"/>
    </source>
</evidence>
<proteinExistence type="predicted"/>
<protein>
    <submittedName>
        <fullName evidence="2">Uncharacterized protein</fullName>
    </submittedName>
</protein>
<evidence type="ECO:0000313" key="3">
    <source>
        <dbReference type="Proteomes" id="UP000784294"/>
    </source>
</evidence>